<dbReference type="AlphaFoldDB" id="A0A8B6FQ37"/>
<dbReference type="OrthoDB" id="19182at2759"/>
<evidence type="ECO:0000313" key="3">
    <source>
        <dbReference type="Proteomes" id="UP000596742"/>
    </source>
</evidence>
<name>A0A8B6FQ37_MYTGA</name>
<organism evidence="2 3">
    <name type="scientific">Mytilus galloprovincialis</name>
    <name type="common">Mediterranean mussel</name>
    <dbReference type="NCBI Taxonomy" id="29158"/>
    <lineage>
        <taxon>Eukaryota</taxon>
        <taxon>Metazoa</taxon>
        <taxon>Spiralia</taxon>
        <taxon>Lophotrochozoa</taxon>
        <taxon>Mollusca</taxon>
        <taxon>Bivalvia</taxon>
        <taxon>Autobranchia</taxon>
        <taxon>Pteriomorphia</taxon>
        <taxon>Mytilida</taxon>
        <taxon>Mytiloidea</taxon>
        <taxon>Mytilidae</taxon>
        <taxon>Mytilinae</taxon>
        <taxon>Mytilus</taxon>
    </lineage>
</organism>
<protein>
    <submittedName>
        <fullName evidence="2">Uncharacterized protein</fullName>
    </submittedName>
</protein>
<gene>
    <name evidence="2" type="ORF">MGAL_10B070283</name>
</gene>
<dbReference type="EMBL" id="UYJE01007246">
    <property type="protein sequence ID" value="VDI52916.1"/>
    <property type="molecule type" value="Genomic_DNA"/>
</dbReference>
<feature type="region of interest" description="Disordered" evidence="1">
    <location>
        <begin position="1"/>
        <end position="24"/>
    </location>
</feature>
<reference evidence="2" key="1">
    <citation type="submission" date="2018-11" db="EMBL/GenBank/DDBJ databases">
        <authorList>
            <person name="Alioto T."/>
            <person name="Alioto T."/>
        </authorList>
    </citation>
    <scope>NUCLEOTIDE SEQUENCE</scope>
</reference>
<accession>A0A8B6FQ37</accession>
<sequence>MCPDTTFIPSTPTTPGLPISRRSGLHGASTIATPITPATPLYSIFSPITPLTKDKKVSTGTSIDAQTPKGVLPKLAQPKFSTPVSKKDIPAAASTLDTIQHRLMSPTEVKKNPELTAAAKAGGIIQAQPGHQTQIILQNPQQTTANQQIQMVLQQMVNKGQLQPGQQVIVQNPQPIVGAVQSHVQPGTIG</sequence>
<keyword evidence="3" id="KW-1185">Reference proteome</keyword>
<evidence type="ECO:0000313" key="2">
    <source>
        <dbReference type="EMBL" id="VDI52916.1"/>
    </source>
</evidence>
<comment type="caution">
    <text evidence="2">The sequence shown here is derived from an EMBL/GenBank/DDBJ whole genome shotgun (WGS) entry which is preliminary data.</text>
</comment>
<dbReference type="Proteomes" id="UP000596742">
    <property type="component" value="Unassembled WGS sequence"/>
</dbReference>
<evidence type="ECO:0000256" key="1">
    <source>
        <dbReference type="SAM" id="MobiDB-lite"/>
    </source>
</evidence>
<proteinExistence type="predicted"/>